<evidence type="ECO:0000313" key="3">
    <source>
        <dbReference type="Proteomes" id="UP001437256"/>
    </source>
</evidence>
<comment type="caution">
    <text evidence="2">The sequence shown here is derived from an EMBL/GenBank/DDBJ whole genome shotgun (WGS) entry which is preliminary data.</text>
</comment>
<evidence type="ECO:0000313" key="2">
    <source>
        <dbReference type="EMBL" id="KAL0057283.1"/>
    </source>
</evidence>
<reference evidence="2 3" key="1">
    <citation type="submission" date="2024-05" db="EMBL/GenBank/DDBJ databases">
        <title>A draft genome resource for the thread blight pathogen Marasmius tenuissimus strain MS-2.</title>
        <authorList>
            <person name="Yulfo-Soto G.E."/>
            <person name="Baruah I.K."/>
            <person name="Amoako-Attah I."/>
            <person name="Bukari Y."/>
            <person name="Meinhardt L.W."/>
            <person name="Bailey B.A."/>
            <person name="Cohen S.P."/>
        </authorList>
    </citation>
    <scope>NUCLEOTIDE SEQUENCE [LARGE SCALE GENOMIC DNA]</scope>
    <source>
        <strain evidence="2 3">MS-2</strain>
    </source>
</reference>
<name>A0ABR2Z7N9_9AGAR</name>
<protein>
    <submittedName>
        <fullName evidence="2">Uncharacterized protein</fullName>
    </submittedName>
</protein>
<organism evidence="2 3">
    <name type="scientific">Marasmius tenuissimus</name>
    <dbReference type="NCBI Taxonomy" id="585030"/>
    <lineage>
        <taxon>Eukaryota</taxon>
        <taxon>Fungi</taxon>
        <taxon>Dikarya</taxon>
        <taxon>Basidiomycota</taxon>
        <taxon>Agaricomycotina</taxon>
        <taxon>Agaricomycetes</taxon>
        <taxon>Agaricomycetidae</taxon>
        <taxon>Agaricales</taxon>
        <taxon>Marasmiineae</taxon>
        <taxon>Marasmiaceae</taxon>
        <taxon>Marasmius</taxon>
    </lineage>
</organism>
<dbReference type="Proteomes" id="UP001437256">
    <property type="component" value="Unassembled WGS sequence"/>
</dbReference>
<feature type="region of interest" description="Disordered" evidence="1">
    <location>
        <begin position="52"/>
        <end position="117"/>
    </location>
</feature>
<evidence type="ECO:0000256" key="1">
    <source>
        <dbReference type="SAM" id="MobiDB-lite"/>
    </source>
</evidence>
<sequence length="215" mass="23547">MSVDLLVFSDKIELGPAEQAKLPIVTDTNSNIVLIYEDGLVANGIDAEEELEKELAPKKRNKGKKGGKGKSRERDMGETSETPPRVLAAAQQKVFYTDDKREENENRAEGEGSGHCSCPASKNMVWSQLFSSYNEEGVDDDKLPCGESSSTQPAHPTTKFVEVDGLTSPPKGARTLFDKDYKGDNSNNDNLYETCCNLPPILEHLSLLRALPTQG</sequence>
<gene>
    <name evidence="2" type="ORF">AAF712_016080</name>
</gene>
<keyword evidence="3" id="KW-1185">Reference proteome</keyword>
<dbReference type="EMBL" id="JBBXMP010000601">
    <property type="protein sequence ID" value="KAL0057283.1"/>
    <property type="molecule type" value="Genomic_DNA"/>
</dbReference>
<feature type="region of interest" description="Disordered" evidence="1">
    <location>
        <begin position="137"/>
        <end position="183"/>
    </location>
</feature>
<accession>A0ABR2Z7N9</accession>
<feature type="compositionally biased region" description="Basic and acidic residues" evidence="1">
    <location>
        <begin position="96"/>
        <end position="112"/>
    </location>
</feature>
<proteinExistence type="predicted"/>
<feature type="compositionally biased region" description="Basic residues" evidence="1">
    <location>
        <begin position="58"/>
        <end position="69"/>
    </location>
</feature>